<dbReference type="SMART" id="SM00256">
    <property type="entry name" value="FBOX"/>
    <property type="match status" value="1"/>
</dbReference>
<dbReference type="InterPro" id="IPR050796">
    <property type="entry name" value="SCF_F-box_component"/>
</dbReference>
<gene>
    <name evidence="2" type="ORF">MARPO_0045s0014</name>
</gene>
<dbReference type="InterPro" id="IPR001810">
    <property type="entry name" value="F-box_dom"/>
</dbReference>
<dbReference type="OrthoDB" id="591557at2759"/>
<evidence type="ECO:0000259" key="1">
    <source>
        <dbReference type="PROSITE" id="PS50181"/>
    </source>
</evidence>
<organism evidence="2 3">
    <name type="scientific">Marchantia polymorpha</name>
    <name type="common">Common liverwort</name>
    <name type="synonym">Marchantia aquatica</name>
    <dbReference type="NCBI Taxonomy" id="3197"/>
    <lineage>
        <taxon>Eukaryota</taxon>
        <taxon>Viridiplantae</taxon>
        <taxon>Streptophyta</taxon>
        <taxon>Embryophyta</taxon>
        <taxon>Marchantiophyta</taxon>
        <taxon>Marchantiopsida</taxon>
        <taxon>Marchantiidae</taxon>
        <taxon>Marchantiales</taxon>
        <taxon>Marchantiaceae</taxon>
        <taxon>Marchantia</taxon>
    </lineage>
</organism>
<dbReference type="Gramene" id="Mp6g20500.1">
    <property type="protein sequence ID" value="Mp6g20500.1.cds"/>
    <property type="gene ID" value="Mp6g20500"/>
</dbReference>
<evidence type="ECO:0000313" key="2">
    <source>
        <dbReference type="EMBL" id="PTQ39335.1"/>
    </source>
</evidence>
<dbReference type="Proteomes" id="UP000244005">
    <property type="component" value="Unassembled WGS sequence"/>
</dbReference>
<dbReference type="AlphaFoldDB" id="A0A2R6WZQ8"/>
<dbReference type="SUPFAM" id="SSF81383">
    <property type="entry name" value="F-box domain"/>
    <property type="match status" value="1"/>
</dbReference>
<evidence type="ECO:0000313" key="3">
    <source>
        <dbReference type="Proteomes" id="UP000244005"/>
    </source>
</evidence>
<dbReference type="PROSITE" id="PS50181">
    <property type="entry name" value="FBOX"/>
    <property type="match status" value="1"/>
</dbReference>
<proteinExistence type="predicted"/>
<sequence>MWWIAMMRRRSKRRINQNEWHQNSERNGPSASATEFRCEQADSELKILQREVWSEASPLDAVVWSRGLPDDVYCTILAHLPLSSFLRLRTVCKSWNSMTKDKSFLEACSRISSQNPSLLLMDNDNCWTYEPAVNDWKSIPLSFFKPHDDSHGPAYVVSSAGGKILLLRRCRLLLYNPLNDSLKLLPPMLDMEPRELPAVFDIHIIGMFVTEDGTSDAINILVMNKRTNEEGIEGDFVDYDSFEPFVSQVYDSRTESWKMKVDFKPLFKWSISSAAMSNTKLLCVTTCKRNPQPSHLAIYSVVSDTADAWRRENIAMPHERLPLVSPHLFTHRGTLMLVAALPTYESRNERFPVWNNVIIWKLSRYSTPVETDGHWERLMEFEPKDLNDELWNTTTESFFFLTGGDYIYFGSRSGSSVGMINLRSHTWRLLPSFPGITSHFGNSILNMNLQTFLFQPRFDLVL</sequence>
<accession>A0A2R6WZQ8</accession>
<feature type="domain" description="F-box" evidence="1">
    <location>
        <begin position="62"/>
        <end position="107"/>
    </location>
</feature>
<dbReference type="PANTHER" id="PTHR31672">
    <property type="entry name" value="BNACNNG10540D PROTEIN"/>
    <property type="match status" value="1"/>
</dbReference>
<dbReference type="Pfam" id="PF00646">
    <property type="entry name" value="F-box"/>
    <property type="match status" value="1"/>
</dbReference>
<dbReference type="EMBL" id="KZ772717">
    <property type="protein sequence ID" value="PTQ39335.1"/>
    <property type="molecule type" value="Genomic_DNA"/>
</dbReference>
<keyword evidence="3" id="KW-1185">Reference proteome</keyword>
<name>A0A2R6WZQ8_MARPO</name>
<dbReference type="InterPro" id="IPR036047">
    <property type="entry name" value="F-box-like_dom_sf"/>
</dbReference>
<dbReference type="CDD" id="cd22157">
    <property type="entry name" value="F-box_AtFBW1-like"/>
    <property type="match status" value="1"/>
</dbReference>
<reference evidence="3" key="1">
    <citation type="journal article" date="2017" name="Cell">
        <title>Insights into land plant evolution garnered from the Marchantia polymorpha genome.</title>
        <authorList>
            <person name="Bowman J.L."/>
            <person name="Kohchi T."/>
            <person name="Yamato K.T."/>
            <person name="Jenkins J."/>
            <person name="Shu S."/>
            <person name="Ishizaki K."/>
            <person name="Yamaoka S."/>
            <person name="Nishihama R."/>
            <person name="Nakamura Y."/>
            <person name="Berger F."/>
            <person name="Adam C."/>
            <person name="Aki S.S."/>
            <person name="Althoff F."/>
            <person name="Araki T."/>
            <person name="Arteaga-Vazquez M.A."/>
            <person name="Balasubrmanian S."/>
            <person name="Barry K."/>
            <person name="Bauer D."/>
            <person name="Boehm C.R."/>
            <person name="Briginshaw L."/>
            <person name="Caballero-Perez J."/>
            <person name="Catarino B."/>
            <person name="Chen F."/>
            <person name="Chiyoda S."/>
            <person name="Chovatia M."/>
            <person name="Davies K.M."/>
            <person name="Delmans M."/>
            <person name="Demura T."/>
            <person name="Dierschke T."/>
            <person name="Dolan L."/>
            <person name="Dorantes-Acosta A.E."/>
            <person name="Eklund D.M."/>
            <person name="Florent S.N."/>
            <person name="Flores-Sandoval E."/>
            <person name="Fujiyama A."/>
            <person name="Fukuzawa H."/>
            <person name="Galik B."/>
            <person name="Grimanelli D."/>
            <person name="Grimwood J."/>
            <person name="Grossniklaus U."/>
            <person name="Hamada T."/>
            <person name="Haseloff J."/>
            <person name="Hetherington A.J."/>
            <person name="Higo A."/>
            <person name="Hirakawa Y."/>
            <person name="Hundley H.N."/>
            <person name="Ikeda Y."/>
            <person name="Inoue K."/>
            <person name="Inoue S.I."/>
            <person name="Ishida S."/>
            <person name="Jia Q."/>
            <person name="Kakita M."/>
            <person name="Kanazawa T."/>
            <person name="Kawai Y."/>
            <person name="Kawashima T."/>
            <person name="Kennedy M."/>
            <person name="Kinose K."/>
            <person name="Kinoshita T."/>
            <person name="Kohara Y."/>
            <person name="Koide E."/>
            <person name="Komatsu K."/>
            <person name="Kopischke S."/>
            <person name="Kubo M."/>
            <person name="Kyozuka J."/>
            <person name="Lagercrantz U."/>
            <person name="Lin S.S."/>
            <person name="Lindquist E."/>
            <person name="Lipzen A.M."/>
            <person name="Lu C.W."/>
            <person name="De Luna E."/>
            <person name="Martienssen R.A."/>
            <person name="Minamino N."/>
            <person name="Mizutani M."/>
            <person name="Mizutani M."/>
            <person name="Mochizuki N."/>
            <person name="Monte I."/>
            <person name="Mosher R."/>
            <person name="Nagasaki H."/>
            <person name="Nakagami H."/>
            <person name="Naramoto S."/>
            <person name="Nishitani K."/>
            <person name="Ohtani M."/>
            <person name="Okamoto T."/>
            <person name="Okumura M."/>
            <person name="Phillips J."/>
            <person name="Pollak B."/>
            <person name="Reinders A."/>
            <person name="Rovekamp M."/>
            <person name="Sano R."/>
            <person name="Sawa S."/>
            <person name="Schmid M.W."/>
            <person name="Shirakawa M."/>
            <person name="Solano R."/>
            <person name="Spunde A."/>
            <person name="Suetsugu N."/>
            <person name="Sugano S."/>
            <person name="Sugiyama A."/>
            <person name="Sun R."/>
            <person name="Suzuki Y."/>
            <person name="Takenaka M."/>
            <person name="Takezawa D."/>
            <person name="Tomogane H."/>
            <person name="Tsuzuki M."/>
            <person name="Ueda T."/>
            <person name="Umeda M."/>
            <person name="Ward J.M."/>
            <person name="Watanabe Y."/>
            <person name="Yazaki K."/>
            <person name="Yokoyama R."/>
            <person name="Yoshitake Y."/>
            <person name="Yotsui I."/>
            <person name="Zachgo S."/>
            <person name="Schmutz J."/>
        </authorList>
    </citation>
    <scope>NUCLEOTIDE SEQUENCE [LARGE SCALE GENOMIC DNA]</scope>
    <source>
        <strain evidence="3">Tak-1</strain>
    </source>
</reference>
<protein>
    <recommendedName>
        <fullName evidence="1">F-box domain-containing protein</fullName>
    </recommendedName>
</protein>
<dbReference type="PANTHER" id="PTHR31672:SF7">
    <property type="entry name" value="F-BOX DOMAIN-CONTAINING PROTEIN"/>
    <property type="match status" value="1"/>
</dbReference>
<dbReference type="Gene3D" id="1.20.1280.50">
    <property type="match status" value="1"/>
</dbReference>